<protein>
    <submittedName>
        <fullName evidence="6">Orc1/cdc6 family replication initiation protein</fullName>
    </submittedName>
</protein>
<sequence length="333" mass="37278">MILSRRVLDPTWMPSGELIVHRHDEIEILTSALSPVLDGESGCPMFMFGPTGVGKTLVATTALDMLDEHADYHRAVVNCWRHSSRHDVTVEIAKQVLGGTVNPEDSQTDLMDRIQDRPDKPRVVLLDEVDQLHDDGVLYDLYLAPELTVIGIANREQEFFASLDQRTQSRFVGSRRINLSGYLVDELVEILNPRVKHALEPGSISEHEIETIATLANGDARAAITILRAAAEEAESQNADHIDDRILEGAGPVAREDLRQTHLGQLHSHQRTVFDIVDDADGPLAPSEIFDRYAERVSNPRTSRTVRNYLAKMVDYRLLEATGETSERQYKSI</sequence>
<dbReference type="InterPro" id="IPR003593">
    <property type="entry name" value="AAA+_ATPase"/>
</dbReference>
<organism evidence="6 7">
    <name type="scientific">Haloferax elongans ATCC BAA-1513</name>
    <dbReference type="NCBI Taxonomy" id="1230453"/>
    <lineage>
        <taxon>Archaea</taxon>
        <taxon>Methanobacteriati</taxon>
        <taxon>Methanobacteriota</taxon>
        <taxon>Stenosarchaea group</taxon>
        <taxon>Halobacteria</taxon>
        <taxon>Halobacteriales</taxon>
        <taxon>Haloferacaceae</taxon>
        <taxon>Haloferax</taxon>
    </lineage>
</organism>
<dbReference type="PATRIC" id="fig|1230453.4.peg.2535"/>
<keyword evidence="3" id="KW-0547">Nucleotide-binding</keyword>
<dbReference type="GO" id="GO:0005524">
    <property type="term" value="F:ATP binding"/>
    <property type="evidence" value="ECO:0007669"/>
    <property type="project" value="UniProtKB-KW"/>
</dbReference>
<dbReference type="CDD" id="cd00009">
    <property type="entry name" value="AAA"/>
    <property type="match status" value="1"/>
</dbReference>
<dbReference type="SMART" id="SM00382">
    <property type="entry name" value="AAA"/>
    <property type="match status" value="1"/>
</dbReference>
<dbReference type="CDD" id="cd18139">
    <property type="entry name" value="HLD_clamp_RarA"/>
    <property type="match status" value="1"/>
</dbReference>
<proteinExistence type="inferred from homology"/>
<accession>M0HIQ4</accession>
<dbReference type="Gene3D" id="1.10.8.60">
    <property type="match status" value="1"/>
</dbReference>
<evidence type="ECO:0000256" key="3">
    <source>
        <dbReference type="ARBA" id="ARBA00022741"/>
    </source>
</evidence>
<dbReference type="Pfam" id="PF22703">
    <property type="entry name" value="Cdc6_lid"/>
    <property type="match status" value="1"/>
</dbReference>
<comment type="similarity">
    <text evidence="1">Belongs to the CDC6/cdc18 family.</text>
</comment>
<dbReference type="PANTHER" id="PTHR10763">
    <property type="entry name" value="CELL DIVISION CONTROL PROTEIN 6-RELATED"/>
    <property type="match status" value="1"/>
</dbReference>
<evidence type="ECO:0000259" key="5">
    <source>
        <dbReference type="SMART" id="SM00382"/>
    </source>
</evidence>
<dbReference type="InterPro" id="IPR050311">
    <property type="entry name" value="ORC1/CDC6"/>
</dbReference>
<dbReference type="InterPro" id="IPR049945">
    <property type="entry name" value="AAA_22"/>
</dbReference>
<keyword evidence="2" id="KW-0235">DNA replication</keyword>
<dbReference type="InterPro" id="IPR027417">
    <property type="entry name" value="P-loop_NTPase"/>
</dbReference>
<dbReference type="InterPro" id="IPR055237">
    <property type="entry name" value="Cdc6_lid"/>
</dbReference>
<evidence type="ECO:0000313" key="6">
    <source>
        <dbReference type="EMBL" id="ELZ84430.1"/>
    </source>
</evidence>
<gene>
    <name evidence="6" type="ORF">C453_12826</name>
</gene>
<dbReference type="Gene3D" id="3.40.50.300">
    <property type="entry name" value="P-loop containing nucleotide triphosphate hydrolases"/>
    <property type="match status" value="1"/>
</dbReference>
<evidence type="ECO:0000313" key="7">
    <source>
        <dbReference type="Proteomes" id="UP000011612"/>
    </source>
</evidence>
<dbReference type="GO" id="GO:0016887">
    <property type="term" value="F:ATP hydrolysis activity"/>
    <property type="evidence" value="ECO:0007669"/>
    <property type="project" value="InterPro"/>
</dbReference>
<comment type="caution">
    <text evidence="6">The sequence shown here is derived from an EMBL/GenBank/DDBJ whole genome shotgun (WGS) entry which is preliminary data.</text>
</comment>
<dbReference type="Pfam" id="PF13401">
    <property type="entry name" value="AAA_22"/>
    <property type="match status" value="1"/>
</dbReference>
<evidence type="ECO:0000256" key="1">
    <source>
        <dbReference type="ARBA" id="ARBA00006184"/>
    </source>
</evidence>
<dbReference type="Proteomes" id="UP000011612">
    <property type="component" value="Unassembled WGS sequence"/>
</dbReference>
<dbReference type="AlphaFoldDB" id="M0HIQ4"/>
<feature type="domain" description="AAA+ ATPase" evidence="5">
    <location>
        <begin position="41"/>
        <end position="194"/>
    </location>
</feature>
<reference evidence="6 7" key="1">
    <citation type="journal article" date="2014" name="PLoS Genet.">
        <title>Phylogenetically driven sequencing of extremely halophilic archaea reveals strategies for static and dynamic osmo-response.</title>
        <authorList>
            <person name="Becker E.A."/>
            <person name="Seitzer P.M."/>
            <person name="Tritt A."/>
            <person name="Larsen D."/>
            <person name="Krusor M."/>
            <person name="Yao A.I."/>
            <person name="Wu D."/>
            <person name="Madern D."/>
            <person name="Eisen J.A."/>
            <person name="Darling A.E."/>
            <person name="Facciotti M.T."/>
        </authorList>
    </citation>
    <scope>NUCLEOTIDE SEQUENCE [LARGE SCALE GENOMIC DNA]</scope>
    <source>
        <strain evidence="6 7">ATCC BAA-1513</strain>
    </source>
</reference>
<dbReference type="STRING" id="1230453.C453_12826"/>
<name>M0HIQ4_HALEO</name>
<evidence type="ECO:0000256" key="2">
    <source>
        <dbReference type="ARBA" id="ARBA00022705"/>
    </source>
</evidence>
<dbReference type="EMBL" id="AOLK01000020">
    <property type="protein sequence ID" value="ELZ84430.1"/>
    <property type="molecule type" value="Genomic_DNA"/>
</dbReference>
<dbReference type="PANTHER" id="PTHR10763:SF22">
    <property type="entry name" value="ORC1-TYPE DNA REPLICATION PROTEIN"/>
    <property type="match status" value="1"/>
</dbReference>
<dbReference type="RefSeq" id="WP_008324990.1">
    <property type="nucleotide sequence ID" value="NZ_AOLK01000020.1"/>
</dbReference>
<keyword evidence="7" id="KW-1185">Reference proteome</keyword>
<dbReference type="GO" id="GO:0006260">
    <property type="term" value="P:DNA replication"/>
    <property type="evidence" value="ECO:0007669"/>
    <property type="project" value="UniProtKB-KW"/>
</dbReference>
<dbReference type="SUPFAM" id="SSF52540">
    <property type="entry name" value="P-loop containing nucleoside triphosphate hydrolases"/>
    <property type="match status" value="1"/>
</dbReference>
<keyword evidence="4" id="KW-0067">ATP-binding</keyword>
<evidence type="ECO:0000256" key="4">
    <source>
        <dbReference type="ARBA" id="ARBA00022840"/>
    </source>
</evidence>